<dbReference type="RefSeq" id="WP_196818150.1">
    <property type="nucleotide sequence ID" value="NZ_CP012850.1"/>
</dbReference>
<dbReference type="GO" id="GO:0005829">
    <property type="term" value="C:cytosol"/>
    <property type="evidence" value="ECO:0007669"/>
    <property type="project" value="TreeGrafter"/>
</dbReference>
<dbReference type="GO" id="GO:0043565">
    <property type="term" value="F:sequence-specific DNA binding"/>
    <property type="evidence" value="ECO:0007669"/>
    <property type="project" value="TreeGrafter"/>
</dbReference>
<evidence type="ECO:0000313" key="1">
    <source>
        <dbReference type="EMBL" id="ALI35736.1"/>
    </source>
</evidence>
<keyword evidence="2" id="KW-1185">Reference proteome</keyword>
<dbReference type="AlphaFoldDB" id="A0A654LZ78"/>
<dbReference type="SMART" id="SM00344">
    <property type="entry name" value="HTH_ASNC"/>
    <property type="match status" value="1"/>
</dbReference>
<protein>
    <submittedName>
        <fullName evidence="1">Uncharacterized protein</fullName>
    </submittedName>
</protein>
<evidence type="ECO:0000313" key="2">
    <source>
        <dbReference type="Proteomes" id="UP000058925"/>
    </source>
</evidence>
<gene>
    <name evidence="1" type="ORF">NMY3_01533</name>
</gene>
<dbReference type="GeneID" id="60421581"/>
<dbReference type="OrthoDB" id="6536at2157"/>
<dbReference type="InterPro" id="IPR036390">
    <property type="entry name" value="WH_DNA-bd_sf"/>
</dbReference>
<name>A0A654LZ78_9ARCH</name>
<dbReference type="PANTHER" id="PTHR30154">
    <property type="entry name" value="LEUCINE-RESPONSIVE REGULATORY PROTEIN"/>
    <property type="match status" value="1"/>
</dbReference>
<dbReference type="Proteomes" id="UP000058925">
    <property type="component" value="Chromosome"/>
</dbReference>
<dbReference type="Pfam" id="PF13412">
    <property type="entry name" value="HTH_24"/>
    <property type="match status" value="1"/>
</dbReference>
<dbReference type="EMBL" id="CP012850">
    <property type="protein sequence ID" value="ALI35736.1"/>
    <property type="molecule type" value="Genomic_DNA"/>
</dbReference>
<dbReference type="InterPro" id="IPR036388">
    <property type="entry name" value="WH-like_DNA-bd_sf"/>
</dbReference>
<proteinExistence type="predicted"/>
<dbReference type="PANTHER" id="PTHR30154:SF34">
    <property type="entry name" value="TRANSCRIPTIONAL REGULATOR AZLB"/>
    <property type="match status" value="1"/>
</dbReference>
<dbReference type="Gene3D" id="1.10.10.10">
    <property type="entry name" value="Winged helix-like DNA-binding domain superfamily/Winged helix DNA-binding domain"/>
    <property type="match status" value="1"/>
</dbReference>
<dbReference type="KEGG" id="taa:NMY3_01533"/>
<sequence length="157" mass="17703">MSKIGSFIVIDETDLKLIELMISNPAIKNNRQMSTKLGISLSTVQRRLRNLIQKRVLVSKFHVDYEKIGYRTGLIHVFKMKGNSNETVKAISKLKGITSIENHIGDSHILVGVVYKLSSDLSDVLDGITQMESVQRITWSERIPNSPPNMDTLVPRL</sequence>
<accession>A0A654LZ78</accession>
<dbReference type="InterPro" id="IPR019888">
    <property type="entry name" value="Tscrpt_reg_AsnC-like"/>
</dbReference>
<dbReference type="GO" id="GO:0043200">
    <property type="term" value="P:response to amino acid"/>
    <property type="evidence" value="ECO:0007669"/>
    <property type="project" value="TreeGrafter"/>
</dbReference>
<reference evidence="2" key="1">
    <citation type="submission" date="2015-10" db="EMBL/GenBank/DDBJ databases">
        <title>Niche specialization of a soil ammonia-oxidizing archaeon, Candidatus Nitrosocosmicus oleophilus.</title>
        <authorList>
            <person name="Jung M.-Y."/>
            <person name="Rhee S.-K."/>
        </authorList>
    </citation>
    <scope>NUCLEOTIDE SEQUENCE [LARGE SCALE GENOMIC DNA]</scope>
    <source>
        <strain evidence="2">MY3</strain>
    </source>
</reference>
<organism evidence="1 2">
    <name type="scientific">Candidatus Nitrosocosmicus oleophilus</name>
    <dbReference type="NCBI Taxonomy" id="1353260"/>
    <lineage>
        <taxon>Archaea</taxon>
        <taxon>Nitrososphaerota</taxon>
        <taxon>Nitrososphaeria</taxon>
        <taxon>Nitrososphaerales</taxon>
        <taxon>Nitrososphaeraceae</taxon>
        <taxon>Candidatus Nitrosocosmicus</taxon>
    </lineage>
</organism>
<dbReference type="SUPFAM" id="SSF46785">
    <property type="entry name" value="Winged helix' DNA-binding domain"/>
    <property type="match status" value="1"/>
</dbReference>